<keyword evidence="1" id="KW-1133">Transmembrane helix</keyword>
<dbReference type="OrthoDB" id="3358048at2759"/>
<evidence type="ECO:0000313" key="2">
    <source>
        <dbReference type="EMBL" id="KAG9248560.1"/>
    </source>
</evidence>
<dbReference type="EMBL" id="MU253746">
    <property type="protein sequence ID" value="KAG9248560.1"/>
    <property type="molecule type" value="Genomic_DNA"/>
</dbReference>
<evidence type="ECO:0000256" key="1">
    <source>
        <dbReference type="SAM" id="Phobius"/>
    </source>
</evidence>
<name>A0A9P7ZAV3_9HELO</name>
<accession>A0A9P7ZAV3</accession>
<feature type="transmembrane region" description="Helical" evidence="1">
    <location>
        <begin position="74"/>
        <end position="96"/>
    </location>
</feature>
<organism evidence="2 3">
    <name type="scientific">Calycina marina</name>
    <dbReference type="NCBI Taxonomy" id="1763456"/>
    <lineage>
        <taxon>Eukaryota</taxon>
        <taxon>Fungi</taxon>
        <taxon>Dikarya</taxon>
        <taxon>Ascomycota</taxon>
        <taxon>Pezizomycotina</taxon>
        <taxon>Leotiomycetes</taxon>
        <taxon>Helotiales</taxon>
        <taxon>Pezizellaceae</taxon>
        <taxon>Calycina</taxon>
    </lineage>
</organism>
<dbReference type="Proteomes" id="UP000887226">
    <property type="component" value="Unassembled WGS sequence"/>
</dbReference>
<sequence>MDRTAAKLRKTFRYPTDSDSDSLLTEAMDEEEQENLIHTLQRQMLDQNLLYKKALIAIPLLCIIPYFTTLFSPHISLLSLLSITLLLSTSFLAYILPPGITSIPFLDSLNLPPENKSPRHQPQGPIEMYLPWLNIALGVMLGGLGIVSGEEGEWMGFAWLPGTVYAVTVAGKWIMGGVDVEGELSGLKYGFKGA</sequence>
<keyword evidence="1" id="KW-0472">Membrane</keyword>
<comment type="caution">
    <text evidence="2">The sequence shown here is derived from an EMBL/GenBank/DDBJ whole genome shotgun (WGS) entry which is preliminary data.</text>
</comment>
<keyword evidence="3" id="KW-1185">Reference proteome</keyword>
<reference evidence="2" key="1">
    <citation type="journal article" date="2021" name="IMA Fungus">
        <title>Genomic characterization of three marine fungi, including Emericellopsis atlantica sp. nov. with signatures of a generalist lifestyle and marine biomass degradation.</title>
        <authorList>
            <person name="Hagestad O.C."/>
            <person name="Hou L."/>
            <person name="Andersen J.H."/>
            <person name="Hansen E.H."/>
            <person name="Altermark B."/>
            <person name="Li C."/>
            <person name="Kuhnert E."/>
            <person name="Cox R.J."/>
            <person name="Crous P.W."/>
            <person name="Spatafora J.W."/>
            <person name="Lail K."/>
            <person name="Amirebrahimi M."/>
            <person name="Lipzen A."/>
            <person name="Pangilinan J."/>
            <person name="Andreopoulos W."/>
            <person name="Hayes R.D."/>
            <person name="Ng V."/>
            <person name="Grigoriev I.V."/>
            <person name="Jackson S.A."/>
            <person name="Sutton T.D.S."/>
            <person name="Dobson A.D.W."/>
            <person name="Rama T."/>
        </authorList>
    </citation>
    <scope>NUCLEOTIDE SEQUENCE</scope>
    <source>
        <strain evidence="2">TRa3180A</strain>
    </source>
</reference>
<protein>
    <submittedName>
        <fullName evidence="2">Uncharacterized protein</fullName>
    </submittedName>
</protein>
<gene>
    <name evidence="2" type="ORF">BJ878DRAFT_487372</name>
</gene>
<dbReference type="AlphaFoldDB" id="A0A9P7ZAV3"/>
<feature type="transmembrane region" description="Helical" evidence="1">
    <location>
        <begin position="50"/>
        <end position="68"/>
    </location>
</feature>
<proteinExistence type="predicted"/>
<keyword evidence="1" id="KW-0812">Transmembrane</keyword>
<evidence type="ECO:0000313" key="3">
    <source>
        <dbReference type="Proteomes" id="UP000887226"/>
    </source>
</evidence>